<feature type="compositionally biased region" description="Low complexity" evidence="1">
    <location>
        <begin position="1"/>
        <end position="16"/>
    </location>
</feature>
<reference evidence="3 4" key="1">
    <citation type="submission" date="2021-07" db="EMBL/GenBank/DDBJ databases">
        <title>Paraburkholderia edwinii protects Aspergillus sp. from phenazines by acting as a toxin sponge.</title>
        <authorList>
            <person name="Dahlstrom K.M."/>
            <person name="Newman D.K."/>
        </authorList>
    </citation>
    <scope>NUCLEOTIDE SEQUENCE [LARGE SCALE GENOMIC DNA]</scope>
    <source>
        <strain evidence="3 4">Pe01</strain>
    </source>
</reference>
<sequence>MNNNPNAPLNTPLIAPSNETLNAPSDAPLHADLHVDLHAPLNPSALRDAPASASSESGEADSRVLRIATYNIHGAIGCDGVYMPRRVADVIAELNADIVALQEVPLGGRDAPNVLPMLREATDMLAIAGPTLDTPERRYGNAVLTRLPVRGTRTLNLSFGKREARGALDVDIASTAGMLRIVATHLGLSARERRAQIASLIAAFDTPALPVILLGDINEWFVWGYPLRALVTHFKAAPAPRTFPAWWPVFSLDRIWMHPVERLVDVHAHRSALARVASDHLPLVARIRV</sequence>
<dbReference type="Pfam" id="PF03372">
    <property type="entry name" value="Exo_endo_phos"/>
    <property type="match status" value="1"/>
</dbReference>
<keyword evidence="3" id="KW-0378">Hydrolase</keyword>
<feature type="region of interest" description="Disordered" evidence="1">
    <location>
        <begin position="1"/>
        <end position="27"/>
    </location>
</feature>
<dbReference type="EMBL" id="CP080095">
    <property type="protein sequence ID" value="QYD67267.1"/>
    <property type="molecule type" value="Genomic_DNA"/>
</dbReference>
<evidence type="ECO:0000256" key="1">
    <source>
        <dbReference type="SAM" id="MobiDB-lite"/>
    </source>
</evidence>
<protein>
    <submittedName>
        <fullName evidence="3">Endonuclease/exonuclease/phosphatase family protein</fullName>
    </submittedName>
</protein>
<dbReference type="Proteomes" id="UP000826462">
    <property type="component" value="Chromosome 1"/>
</dbReference>
<evidence type="ECO:0000313" key="4">
    <source>
        <dbReference type="Proteomes" id="UP000826462"/>
    </source>
</evidence>
<dbReference type="SUPFAM" id="SSF56219">
    <property type="entry name" value="DNase I-like"/>
    <property type="match status" value="1"/>
</dbReference>
<dbReference type="GO" id="GO:0004519">
    <property type="term" value="F:endonuclease activity"/>
    <property type="evidence" value="ECO:0007669"/>
    <property type="project" value="UniProtKB-KW"/>
</dbReference>
<dbReference type="InterPro" id="IPR051916">
    <property type="entry name" value="GPI-anchor_lipid_remodeler"/>
</dbReference>
<name>A0ABX8UGA9_9BURK</name>
<dbReference type="InterPro" id="IPR005135">
    <property type="entry name" value="Endo/exonuclease/phosphatase"/>
</dbReference>
<keyword evidence="3" id="KW-0255">Endonuclease</keyword>
<feature type="domain" description="Endonuclease/exonuclease/phosphatase" evidence="2">
    <location>
        <begin position="68"/>
        <end position="280"/>
    </location>
</feature>
<dbReference type="PANTHER" id="PTHR14859">
    <property type="entry name" value="CALCOFLUOR WHITE HYPERSENSITIVE PROTEIN PRECURSOR"/>
    <property type="match status" value="1"/>
</dbReference>
<evidence type="ECO:0000313" key="3">
    <source>
        <dbReference type="EMBL" id="QYD67267.1"/>
    </source>
</evidence>
<keyword evidence="3" id="KW-0540">Nuclease</keyword>
<keyword evidence="4" id="KW-1185">Reference proteome</keyword>
<accession>A0ABX8UGA9</accession>
<organism evidence="3 4">
    <name type="scientific">Paraburkholderia edwinii</name>
    <dbReference type="NCBI Taxonomy" id="2861782"/>
    <lineage>
        <taxon>Bacteria</taxon>
        <taxon>Pseudomonadati</taxon>
        <taxon>Pseudomonadota</taxon>
        <taxon>Betaproteobacteria</taxon>
        <taxon>Burkholderiales</taxon>
        <taxon>Burkholderiaceae</taxon>
        <taxon>Paraburkholderia</taxon>
    </lineage>
</organism>
<dbReference type="InterPro" id="IPR036691">
    <property type="entry name" value="Endo/exonu/phosph_ase_sf"/>
</dbReference>
<proteinExistence type="predicted"/>
<dbReference type="Gene3D" id="3.60.10.10">
    <property type="entry name" value="Endonuclease/exonuclease/phosphatase"/>
    <property type="match status" value="1"/>
</dbReference>
<gene>
    <name evidence="3" type="ORF">KZJ38_12855</name>
</gene>
<dbReference type="PANTHER" id="PTHR14859:SF15">
    <property type="entry name" value="ENDONUCLEASE_EXONUCLEASE_PHOSPHATASE DOMAIN-CONTAINING PROTEIN"/>
    <property type="match status" value="1"/>
</dbReference>
<evidence type="ECO:0000259" key="2">
    <source>
        <dbReference type="Pfam" id="PF03372"/>
    </source>
</evidence>